<feature type="signal peptide" evidence="2">
    <location>
        <begin position="1"/>
        <end position="18"/>
    </location>
</feature>
<feature type="coiled-coil region" evidence="1">
    <location>
        <begin position="96"/>
        <end position="123"/>
    </location>
</feature>
<accession>A0ABU1W9R5</accession>
<name>A0ABU1W9R5_9GAMM</name>
<keyword evidence="2" id="KW-0732">Signal</keyword>
<proteinExistence type="predicted"/>
<dbReference type="Proteomes" id="UP001251524">
    <property type="component" value="Unassembled WGS sequence"/>
</dbReference>
<evidence type="ECO:0000313" key="4">
    <source>
        <dbReference type="Proteomes" id="UP001251524"/>
    </source>
</evidence>
<evidence type="ECO:0000313" key="3">
    <source>
        <dbReference type="EMBL" id="MDR7134396.1"/>
    </source>
</evidence>
<keyword evidence="1" id="KW-0175">Coiled coil</keyword>
<reference evidence="3 4" key="1">
    <citation type="submission" date="2023-07" db="EMBL/GenBank/DDBJ databases">
        <title>Sorghum-associated microbial communities from plants grown in Nebraska, USA.</title>
        <authorList>
            <person name="Schachtman D."/>
        </authorList>
    </citation>
    <scope>NUCLEOTIDE SEQUENCE [LARGE SCALE GENOMIC DNA]</scope>
    <source>
        <strain evidence="3 4">BE198</strain>
    </source>
</reference>
<keyword evidence="4" id="KW-1185">Reference proteome</keyword>
<dbReference type="EMBL" id="JAVDVY010000001">
    <property type="protein sequence ID" value="MDR7134396.1"/>
    <property type="molecule type" value="Genomic_DNA"/>
</dbReference>
<comment type="caution">
    <text evidence="3">The sequence shown here is derived from an EMBL/GenBank/DDBJ whole genome shotgun (WGS) entry which is preliminary data.</text>
</comment>
<gene>
    <name evidence="3" type="ORF">J2X06_001580</name>
</gene>
<protein>
    <recommendedName>
        <fullName evidence="5">DUF4124 domain-containing protein</fullName>
    </recommendedName>
</protein>
<organism evidence="3 4">
    <name type="scientific">Lysobacter niastensis</name>
    <dbReference type="NCBI Taxonomy" id="380629"/>
    <lineage>
        <taxon>Bacteria</taxon>
        <taxon>Pseudomonadati</taxon>
        <taxon>Pseudomonadota</taxon>
        <taxon>Gammaproteobacteria</taxon>
        <taxon>Lysobacterales</taxon>
        <taxon>Lysobacteraceae</taxon>
        <taxon>Lysobacter</taxon>
    </lineage>
</organism>
<evidence type="ECO:0000256" key="2">
    <source>
        <dbReference type="SAM" id="SignalP"/>
    </source>
</evidence>
<evidence type="ECO:0008006" key="5">
    <source>
        <dbReference type="Google" id="ProtNLM"/>
    </source>
</evidence>
<sequence length="157" mass="17702">MKAWAFLLLLSAPGVAVANGTAPFCVYSNAPPMCFYHDVQTCQAEARRFNGMCALNQVQQQPQAPQVAPRAPINLPPIQNWNIGESFQRGYEQGQRRRQEREAHEARMRLIEAQIEAMKAEQESVQHAPYLCLDGDRWYESAELGPACVEWTPLDGQ</sequence>
<feature type="chain" id="PRO_5045999808" description="DUF4124 domain-containing protein" evidence="2">
    <location>
        <begin position="19"/>
        <end position="157"/>
    </location>
</feature>
<evidence type="ECO:0000256" key="1">
    <source>
        <dbReference type="SAM" id="Coils"/>
    </source>
</evidence>